<sequence length="1438" mass="161000">MVSMFNLIRDGDVAGVQRAVQDEPSLLNEAVTTSKSTPLMWTLCEESGGQPVIARWLIERGANLDLQNNNGDTALMLACRYEQPDTAQLLAERGANLDLQNNNEDTALMLACRFEQPDTAQSLTERGANLDLQNNNGDTALMLACYHGQPDTAQLLIKRNANLDLLNDDENTALMLACWRGQPKTAQLLIERGANLDLQNGIGWTALMFASRRQLDLQLPDGWTALMLACRYDQPDTAQLLTERGTNLDLQNDDKNTALMLACRYKQPETAQLLIERGVNLDLQLHNGWTALMFACRYDQPDTAQLLTEHGANLDLQNDDKSTALMFACRYKQPETAQLLIERGANLDLQDNNGGTALMFTCEHSQSETAQLLIDSGANLDLQNDDRNTALMLACRYKQPETVQLLIEGGAKLDLQNNKRWTALMFACRYKQPETAQLLIERGAKLELQNNKRWTALMFACRYGQPKAAQLLIERGVNLDLQNNKGVTALMFACEHGQPETAHLLIDSGANLNLQDNDRWAALSLACRNDQPGTAQLLIERGANLYLQEKEGWTALMLACRFDQPGTAQLLLDDERGANLDLQANDGWTALMLACQEPAESHHTEKGLLRCLKLCYVAGADLHLKNKKGRDALANAKYYSRADAVAFLEFVTMLEGTRDQQQQQQQQQNTVPLPSRTQEMVPHIDRRDIFASDEHQRSTDNRKELPTLLSFLQSLPLAQLQIKTLREMVVELLDERVQTMNEARRLSFTRIAQLGIASVQGRELFVEAFGASERHSGLEALAATVAFARELRDNGKPVFHKWLRPALTQHLVLSRTLEALMNFDKDQANIREKAAEFQELQAAMAAAPTNAAKRDASRKSLIDSTREVLADDIKGLIDELRRSSEVKRITVMDKMSRAENTIEYLQSLLSSLEPGLKAPVTDRVELLVKNLRDSRKKRKRIARDLEDATENADHGDVNAQTRLPELERELAKIGSVYRQGSCLIKERAHVLHHAETHYPELLQDQEWLDRIGISNGVPLELSKAGLCPSHVERESFTTLTELASKPGKLVQKVRSPDGRELALRTYHLTDEEWSSRFYRQVIALAKMRSAYLVRIESTFMQDVRYGCVVMPYYSGGDLAAWMRDNADADVTTRRRIAACLLSGLHDLHSQGFVHCDIKPANVFLDPDHLPVLDFDGAQAHDKALTQQAVIKYVAPEIRNGNVDKVEPAVDMFSIGVVLAELFDGSEASDAIQVLVASLQSANPAQRPSALEALRHEAFQIEPMKRVSCAICLDVYPISEGVSCDDGHFTCDNCLRMSVRAATQVQSHVKILRNGSMCCVAPNCDLVISGRAIASAVPEADFAVLLNVVREQFERDVAAEQDRQLRDRVDAALREHGVNPTTQNHIHDIHNEILNAHYFEATEMLLAIIRKCSTRPIFCLMIYADQSRMFRLRDPLAFL</sequence>
<dbReference type="InterPro" id="IPR013083">
    <property type="entry name" value="Znf_RING/FYVE/PHD"/>
</dbReference>
<evidence type="ECO:0000256" key="3">
    <source>
        <dbReference type="PROSITE-ProRule" id="PRU00023"/>
    </source>
</evidence>
<evidence type="ECO:0000256" key="4">
    <source>
        <dbReference type="SAM" id="MobiDB-lite"/>
    </source>
</evidence>
<keyword evidence="7" id="KW-1185">Reference proteome</keyword>
<keyword evidence="6" id="KW-0808">Transferase</keyword>
<evidence type="ECO:0000256" key="2">
    <source>
        <dbReference type="ARBA" id="ARBA00023043"/>
    </source>
</evidence>
<dbReference type="SMART" id="SM00248">
    <property type="entry name" value="ANK"/>
    <property type="match status" value="17"/>
</dbReference>
<gene>
    <name evidence="6" type="ORF">FCC1311_081442</name>
</gene>
<dbReference type="CDD" id="cd00180">
    <property type="entry name" value="PKc"/>
    <property type="match status" value="1"/>
</dbReference>
<feature type="repeat" description="ANK" evidence="3">
    <location>
        <begin position="221"/>
        <end position="253"/>
    </location>
</feature>
<feature type="domain" description="Protein kinase" evidence="5">
    <location>
        <begin position="1036"/>
        <end position="1278"/>
    </location>
</feature>
<feature type="repeat" description="ANK" evidence="3">
    <location>
        <begin position="452"/>
        <end position="484"/>
    </location>
</feature>
<dbReference type="PANTHER" id="PTHR24166">
    <property type="entry name" value="ROLLING PEBBLES, ISOFORM B"/>
    <property type="match status" value="1"/>
</dbReference>
<dbReference type="InterPro" id="IPR008271">
    <property type="entry name" value="Ser/Thr_kinase_AS"/>
</dbReference>
<dbReference type="InterPro" id="IPR002110">
    <property type="entry name" value="Ankyrin_rpt"/>
</dbReference>
<evidence type="ECO:0000313" key="7">
    <source>
        <dbReference type="Proteomes" id="UP000241890"/>
    </source>
</evidence>
<dbReference type="Pfam" id="PF00069">
    <property type="entry name" value="Pkinase"/>
    <property type="match status" value="1"/>
</dbReference>
<dbReference type="Pfam" id="PF00023">
    <property type="entry name" value="Ank"/>
    <property type="match status" value="4"/>
</dbReference>
<dbReference type="SUPFAM" id="SSF48403">
    <property type="entry name" value="Ankyrin repeat"/>
    <property type="match status" value="2"/>
</dbReference>
<feature type="repeat" description="ANK" evidence="3">
    <location>
        <begin position="320"/>
        <end position="352"/>
    </location>
</feature>
<organism evidence="6 7">
    <name type="scientific">Hondaea fermentalgiana</name>
    <dbReference type="NCBI Taxonomy" id="2315210"/>
    <lineage>
        <taxon>Eukaryota</taxon>
        <taxon>Sar</taxon>
        <taxon>Stramenopiles</taxon>
        <taxon>Bigyra</taxon>
        <taxon>Labyrinthulomycetes</taxon>
        <taxon>Thraustochytrida</taxon>
        <taxon>Thraustochytriidae</taxon>
        <taxon>Hondaea</taxon>
    </lineage>
</organism>
<dbReference type="Gene3D" id="3.30.40.10">
    <property type="entry name" value="Zinc/RING finger domain, C3HC4 (zinc finger)"/>
    <property type="match status" value="1"/>
</dbReference>
<feature type="repeat" description="ANK" evidence="3">
    <location>
        <begin position="419"/>
        <end position="451"/>
    </location>
</feature>
<keyword evidence="6" id="KW-0418">Kinase</keyword>
<dbReference type="GO" id="GO:0004672">
    <property type="term" value="F:protein kinase activity"/>
    <property type="evidence" value="ECO:0007669"/>
    <property type="project" value="InterPro"/>
</dbReference>
<dbReference type="InterPro" id="IPR000719">
    <property type="entry name" value="Prot_kinase_dom"/>
</dbReference>
<feature type="repeat" description="ANK" evidence="3">
    <location>
        <begin position="254"/>
        <end position="286"/>
    </location>
</feature>
<feature type="repeat" description="ANK" evidence="3">
    <location>
        <begin position="70"/>
        <end position="102"/>
    </location>
</feature>
<dbReference type="PROSITE" id="PS00108">
    <property type="entry name" value="PROTEIN_KINASE_ST"/>
    <property type="match status" value="1"/>
</dbReference>
<dbReference type="Pfam" id="PF13637">
    <property type="entry name" value="Ank_4"/>
    <property type="match status" value="1"/>
</dbReference>
<dbReference type="OrthoDB" id="194358at2759"/>
<dbReference type="Gene3D" id="1.10.510.10">
    <property type="entry name" value="Transferase(Phosphotransferase) domain 1"/>
    <property type="match status" value="1"/>
</dbReference>
<comment type="caution">
    <text evidence="6">The sequence shown here is derived from an EMBL/GenBank/DDBJ whole genome shotgun (WGS) entry which is preliminary data.</text>
</comment>
<evidence type="ECO:0000259" key="5">
    <source>
        <dbReference type="PROSITE" id="PS50011"/>
    </source>
</evidence>
<dbReference type="SMART" id="SM00220">
    <property type="entry name" value="S_TKc"/>
    <property type="match status" value="1"/>
</dbReference>
<feature type="repeat" description="ANK" evidence="3">
    <location>
        <begin position="169"/>
        <end position="201"/>
    </location>
</feature>
<feature type="region of interest" description="Disordered" evidence="4">
    <location>
        <begin position="658"/>
        <end position="678"/>
    </location>
</feature>
<dbReference type="PROSITE" id="PS50011">
    <property type="entry name" value="PROTEIN_KINASE_DOM"/>
    <property type="match status" value="1"/>
</dbReference>
<reference evidence="6 7" key="1">
    <citation type="submission" date="2017-12" db="EMBL/GenBank/DDBJ databases">
        <title>Sequencing, de novo assembly and annotation of complete genome of a new Thraustochytrid species, strain FCC1311.</title>
        <authorList>
            <person name="Sedici K."/>
            <person name="Godart F."/>
            <person name="Aiese Cigliano R."/>
            <person name="Sanseverino W."/>
            <person name="Barakat M."/>
            <person name="Ortet P."/>
            <person name="Marechal E."/>
            <person name="Cagnac O."/>
            <person name="Amato A."/>
        </authorList>
    </citation>
    <scope>NUCLEOTIDE SEQUENCE [LARGE SCALE GENOMIC DNA]</scope>
</reference>
<feature type="repeat" description="ANK" evidence="3">
    <location>
        <begin position="386"/>
        <end position="418"/>
    </location>
</feature>
<dbReference type="Pfam" id="PF12796">
    <property type="entry name" value="Ank_2"/>
    <property type="match status" value="4"/>
</dbReference>
<protein>
    <submittedName>
        <fullName evidence="6">Ankyrin repeat and protein kinase domain-containing protein 1</fullName>
    </submittedName>
</protein>
<keyword evidence="2 3" id="KW-0040">ANK repeat</keyword>
<evidence type="ECO:0000313" key="6">
    <source>
        <dbReference type="EMBL" id="GBG31919.1"/>
    </source>
</evidence>
<dbReference type="SUPFAM" id="SSF56112">
    <property type="entry name" value="Protein kinase-like (PK-like)"/>
    <property type="match status" value="1"/>
</dbReference>
<dbReference type="InterPro" id="IPR011009">
    <property type="entry name" value="Kinase-like_dom_sf"/>
</dbReference>
<dbReference type="PANTHER" id="PTHR24166:SF48">
    <property type="entry name" value="PROTEIN VAPYRIN"/>
    <property type="match status" value="1"/>
</dbReference>
<accession>A0A2R5GNP1</accession>
<dbReference type="Gene3D" id="1.25.40.20">
    <property type="entry name" value="Ankyrin repeat-containing domain"/>
    <property type="match status" value="7"/>
</dbReference>
<dbReference type="Proteomes" id="UP000241890">
    <property type="component" value="Unassembled WGS sequence"/>
</dbReference>
<dbReference type="InterPro" id="IPR050889">
    <property type="entry name" value="Dendritic_Spine_Reg/Scaffold"/>
</dbReference>
<dbReference type="GO" id="GO:0005524">
    <property type="term" value="F:ATP binding"/>
    <property type="evidence" value="ECO:0007669"/>
    <property type="project" value="InterPro"/>
</dbReference>
<feature type="repeat" description="ANK" evidence="3">
    <location>
        <begin position="353"/>
        <end position="385"/>
    </location>
</feature>
<feature type="repeat" description="ANK" evidence="3">
    <location>
        <begin position="485"/>
        <end position="517"/>
    </location>
</feature>
<dbReference type="EMBL" id="BEYU01000109">
    <property type="protein sequence ID" value="GBG31919.1"/>
    <property type="molecule type" value="Genomic_DNA"/>
</dbReference>
<evidence type="ECO:0000256" key="1">
    <source>
        <dbReference type="ARBA" id="ARBA00022737"/>
    </source>
</evidence>
<feature type="repeat" description="ANK" evidence="3">
    <location>
        <begin position="103"/>
        <end position="135"/>
    </location>
</feature>
<proteinExistence type="predicted"/>
<dbReference type="InParanoid" id="A0A2R5GNP1"/>
<dbReference type="InterPro" id="IPR036770">
    <property type="entry name" value="Ankyrin_rpt-contain_sf"/>
</dbReference>
<dbReference type="PROSITE" id="PS50297">
    <property type="entry name" value="ANK_REP_REGION"/>
    <property type="match status" value="11"/>
</dbReference>
<name>A0A2R5GNP1_9STRA</name>
<feature type="repeat" description="ANK" evidence="3">
    <location>
        <begin position="287"/>
        <end position="319"/>
    </location>
</feature>
<feature type="compositionally biased region" description="Polar residues" evidence="4">
    <location>
        <begin position="669"/>
        <end position="678"/>
    </location>
</feature>
<feature type="repeat" description="ANK" evidence="3">
    <location>
        <begin position="136"/>
        <end position="168"/>
    </location>
</feature>
<keyword evidence="1" id="KW-0677">Repeat</keyword>
<dbReference type="PROSITE" id="PS50088">
    <property type="entry name" value="ANK_REPEAT"/>
    <property type="match status" value="13"/>
</dbReference>